<evidence type="ECO:0000313" key="2">
    <source>
        <dbReference type="Proteomes" id="UP000183995"/>
    </source>
</evidence>
<dbReference type="Proteomes" id="UP000183995">
    <property type="component" value="Unassembled WGS sequence"/>
</dbReference>
<dbReference type="AlphaFoldDB" id="A0A1M5ZJT6"/>
<keyword evidence="2" id="KW-1185">Reference proteome</keyword>
<sequence>MTDNLDLAAIEAAVTERCKSANLRGYSDEYHPNYQIMALIAEVKRLTGLLNQVYDEKEIVYHAYGRLTAENERLREDVLQHKAFITGCESIISKFRVVVNEINNTAVEFQELGPFEQQEAFERVTEIYKLSLLPVPPDDADRIGEDNKSMEDA</sequence>
<proteinExistence type="predicted"/>
<protein>
    <submittedName>
        <fullName evidence="1">Uncharacterized protein</fullName>
    </submittedName>
</protein>
<dbReference type="RefSeq" id="WP_073083259.1">
    <property type="nucleotide sequence ID" value="NZ_FQXV01000024.1"/>
</dbReference>
<dbReference type="STRING" id="1123282.SAMN02745823_03830"/>
<organism evidence="1 2">
    <name type="scientific">Sporobacter termitidis DSM 10068</name>
    <dbReference type="NCBI Taxonomy" id="1123282"/>
    <lineage>
        <taxon>Bacteria</taxon>
        <taxon>Bacillati</taxon>
        <taxon>Bacillota</taxon>
        <taxon>Clostridia</taxon>
        <taxon>Eubacteriales</taxon>
        <taxon>Oscillospiraceae</taxon>
        <taxon>Sporobacter</taxon>
    </lineage>
</organism>
<evidence type="ECO:0000313" key="1">
    <source>
        <dbReference type="EMBL" id="SHI24391.1"/>
    </source>
</evidence>
<gene>
    <name evidence="1" type="ORF">SAMN02745823_03830</name>
</gene>
<reference evidence="1 2" key="1">
    <citation type="submission" date="2016-11" db="EMBL/GenBank/DDBJ databases">
        <authorList>
            <person name="Jaros S."/>
            <person name="Januszkiewicz K."/>
            <person name="Wedrychowicz H."/>
        </authorList>
    </citation>
    <scope>NUCLEOTIDE SEQUENCE [LARGE SCALE GENOMIC DNA]</scope>
    <source>
        <strain evidence="1 2">DSM 10068</strain>
    </source>
</reference>
<dbReference type="EMBL" id="FQXV01000024">
    <property type="protein sequence ID" value="SHI24391.1"/>
    <property type="molecule type" value="Genomic_DNA"/>
</dbReference>
<name>A0A1M5ZJT6_9FIRM</name>
<accession>A0A1M5ZJT6</accession>